<evidence type="ECO:0000256" key="1">
    <source>
        <dbReference type="SAM" id="SignalP"/>
    </source>
</evidence>
<name>A0A837IAG9_9BACT</name>
<evidence type="ECO:0000313" key="2">
    <source>
        <dbReference type="EMBL" id="KKT37121.1"/>
    </source>
</evidence>
<dbReference type="SUPFAM" id="SSF49478">
    <property type="entry name" value="Cna protein B-type domain"/>
    <property type="match status" value="1"/>
</dbReference>
<dbReference type="Proteomes" id="UP000033815">
    <property type="component" value="Unassembled WGS sequence"/>
</dbReference>
<reference evidence="2 3" key="1">
    <citation type="journal article" date="2015" name="Nature">
        <title>rRNA introns, odd ribosomes, and small enigmatic genomes across a large radiation of phyla.</title>
        <authorList>
            <person name="Brown C.T."/>
            <person name="Hug L.A."/>
            <person name="Thomas B.C."/>
            <person name="Sharon I."/>
            <person name="Castelle C.J."/>
            <person name="Singh A."/>
            <person name="Wilkins M.J."/>
            <person name="Williams K.H."/>
            <person name="Banfield J.F."/>
        </authorList>
    </citation>
    <scope>NUCLEOTIDE SEQUENCE [LARGE SCALE GENOMIC DNA]</scope>
</reference>
<evidence type="ECO:0000313" key="3">
    <source>
        <dbReference type="Proteomes" id="UP000033815"/>
    </source>
</evidence>
<comment type="caution">
    <text evidence="2">The sequence shown here is derived from an EMBL/GenBank/DDBJ whole genome shotgun (WGS) entry which is preliminary data.</text>
</comment>
<feature type="chain" id="PRO_5032483198" description="Carboxypeptidase regulatory-like domain-containing protein" evidence="1">
    <location>
        <begin position="22"/>
        <end position="243"/>
    </location>
</feature>
<proteinExistence type="predicted"/>
<evidence type="ECO:0008006" key="4">
    <source>
        <dbReference type="Google" id="ProtNLM"/>
    </source>
</evidence>
<keyword evidence="1" id="KW-0732">Signal</keyword>
<accession>A0A837IAG9</accession>
<feature type="signal peptide" evidence="1">
    <location>
        <begin position="1"/>
        <end position="21"/>
    </location>
</feature>
<protein>
    <recommendedName>
        <fullName evidence="4">Carboxypeptidase regulatory-like domain-containing protein</fullName>
    </recommendedName>
</protein>
<dbReference type="AlphaFoldDB" id="A0A837IAG9"/>
<gene>
    <name evidence="2" type="ORF">UW25_C0002G0067</name>
</gene>
<sequence length="243" mass="25825">MNKILALFCAIAILFAGTAYGDTITGIIFPPTPGVVVDLSDKFGNIVDSTLVMDPQGKYSLTVSPHGDFTVTPSLPGYTFSPPFVLLRMLPHGKYPRANFSVTQDSGIRNHRVTGTGVVFSGILLGFDSISNMHFSDGVYVAGAQTFMHGSVYKWSDPGGSTAILIYNGASDTLEITMVRGYSIRCSVGSAENVFASTSCGSVGILFDMNAGLITFTATPIQFFPSKIQKGITVTGSLSFQPF</sequence>
<organism evidence="2 3">
    <name type="scientific">Candidatus Nomurabacteria bacterium GW2011_GWB1_44_12</name>
    <dbReference type="NCBI Taxonomy" id="1618748"/>
    <lineage>
        <taxon>Bacteria</taxon>
        <taxon>Candidatus Nomuraibacteriota</taxon>
    </lineage>
</organism>
<dbReference type="EMBL" id="LCHP01000002">
    <property type="protein sequence ID" value="KKT37121.1"/>
    <property type="molecule type" value="Genomic_DNA"/>
</dbReference>